<organism evidence="2 3">
    <name type="scientific">Allocatelliglobosispora scoriae</name>
    <dbReference type="NCBI Taxonomy" id="643052"/>
    <lineage>
        <taxon>Bacteria</taxon>
        <taxon>Bacillati</taxon>
        <taxon>Actinomycetota</taxon>
        <taxon>Actinomycetes</taxon>
        <taxon>Micromonosporales</taxon>
        <taxon>Micromonosporaceae</taxon>
        <taxon>Allocatelliglobosispora</taxon>
    </lineage>
</organism>
<evidence type="ECO:0000256" key="1">
    <source>
        <dbReference type="SAM" id="MobiDB-lite"/>
    </source>
</evidence>
<comment type="caution">
    <text evidence="2">The sequence shown here is derived from an EMBL/GenBank/DDBJ whole genome shotgun (WGS) entry which is preliminary data.</text>
</comment>
<evidence type="ECO:0000313" key="3">
    <source>
        <dbReference type="Proteomes" id="UP000587527"/>
    </source>
</evidence>
<dbReference type="PANTHER" id="PTHR32305">
    <property type="match status" value="1"/>
</dbReference>
<dbReference type="InterPro" id="IPR050708">
    <property type="entry name" value="T6SS_VgrG/RHS"/>
</dbReference>
<keyword evidence="3" id="KW-1185">Reference proteome</keyword>
<name>A0A841C415_9ACTN</name>
<dbReference type="InterPro" id="IPR032722">
    <property type="entry name" value="Deaminase_XOO_2897"/>
</dbReference>
<dbReference type="RefSeq" id="WP_184846893.1">
    <property type="nucleotide sequence ID" value="NZ_JACHMN010000003.1"/>
</dbReference>
<dbReference type="InterPro" id="IPR022385">
    <property type="entry name" value="Rhs_assc_core"/>
</dbReference>
<dbReference type="Pfam" id="PF14440">
    <property type="entry name" value="XOO_2897-deam"/>
    <property type="match status" value="1"/>
</dbReference>
<dbReference type="NCBIfam" id="TIGR01643">
    <property type="entry name" value="YD_repeat_2x"/>
    <property type="match status" value="1"/>
</dbReference>
<feature type="region of interest" description="Disordered" evidence="1">
    <location>
        <begin position="392"/>
        <end position="413"/>
    </location>
</feature>
<accession>A0A841C415</accession>
<reference evidence="2 3" key="1">
    <citation type="submission" date="2020-08" db="EMBL/GenBank/DDBJ databases">
        <title>Sequencing the genomes of 1000 actinobacteria strains.</title>
        <authorList>
            <person name="Klenk H.-P."/>
        </authorList>
    </citation>
    <scope>NUCLEOTIDE SEQUENCE [LARGE SCALE GENOMIC DNA]</scope>
    <source>
        <strain evidence="2 3">DSM 45362</strain>
    </source>
</reference>
<dbReference type="NCBIfam" id="TIGR03696">
    <property type="entry name" value="Rhs_assc_core"/>
    <property type="match status" value="1"/>
</dbReference>
<dbReference type="InterPro" id="IPR006530">
    <property type="entry name" value="YD"/>
</dbReference>
<dbReference type="PANTHER" id="PTHR32305:SF17">
    <property type="entry name" value="TRNA NUCLEASE WAPA"/>
    <property type="match status" value="1"/>
</dbReference>
<dbReference type="Proteomes" id="UP000587527">
    <property type="component" value="Unassembled WGS sequence"/>
</dbReference>
<evidence type="ECO:0000313" key="2">
    <source>
        <dbReference type="EMBL" id="MBB5874625.1"/>
    </source>
</evidence>
<dbReference type="InterPro" id="IPR031325">
    <property type="entry name" value="RHS_repeat"/>
</dbReference>
<protein>
    <submittedName>
        <fullName evidence="2">RHS repeat-associated protein</fullName>
    </submittedName>
</protein>
<dbReference type="Gene3D" id="2.180.10.10">
    <property type="entry name" value="RHS repeat-associated core"/>
    <property type="match status" value="1"/>
</dbReference>
<dbReference type="Pfam" id="PF05593">
    <property type="entry name" value="RHS_repeat"/>
    <property type="match status" value="1"/>
</dbReference>
<sequence length="890" mass="94959">MTYSYTGDSVTADHPTGGTDITTVADVFGRTVQLKQYTQGSTPTGAADTSSFKYDRLGQLIEVKDSASPVNTWKYTYDLQGRKVKTEDPDAGTMTTHYDPLGRADYTINGNDDKTITTYDDFGRITATYKDTQTAANQLTAYTYDPVGALGQLASATRYTAGSTGPAYIQRTAQFDDAYRPKKTETVIPAGTTPAEAALAGTYVTTATYRNNGAPATTVFPSLSAQPTQPLGGLPAETLTYGYNTLGQQASVTGSSGQAYVADTAYEFDGLLHQQILGNSGSPSKQVRHTLDYVPGTRRLATSLVETAHQTNPGTWTSRTTDDYTYDLAGNVASIAGKSGTTADLEECFGYDNLRRMTAAWTQSSGNCTTPQKTGAAAYAYWTNWNFGATTGNPAGSSGNRSTQTSYNAAGTPTSTSTYDYTLPGIGGPHAVDTVTTNGTTATYTYDKAGNTLTRPGQTLKWNTEGRLERLTTTAGQTNYIYNADGTRLLRTDPDGTATLTLPDGTELSATTTPTTITGTRYIAGVAVRTGATTLAWNIADHHGTGQVTIDPAYLTATRRRSTPYGEPNPTGTPVPGFGTKGFAGGTTDPTGLTHLGAREYDPTIGRFLSVDPAFVSEDPQSWNGYTYANNTPVTLSDPTGLAPVGCFNTNGCSWVRTASIQPKRSAAHDILGGFAWLPIIGDFAMYGDALLYEAEGNQAAADELYDTLAVIANLTVLGAVVPPSGLKFGRRLWTLAIEKAGVMEIHAGVELATKFAEKKVPYGSTELSKLAIQYRLDNPSVKYGQNVAVFVVNGPGGQRVIISPNVPKGPHSEYLIDQYMKGLTLPKGKSLEVVAVYSEWVPCKGDCMAMVEAYGSAVVSWSFKDGQSARTPIREMIERLRSRNRPTDL</sequence>
<proteinExistence type="predicted"/>
<dbReference type="EMBL" id="JACHMN010000003">
    <property type="protein sequence ID" value="MBB5874625.1"/>
    <property type="molecule type" value="Genomic_DNA"/>
</dbReference>
<dbReference type="AlphaFoldDB" id="A0A841C415"/>
<gene>
    <name evidence="2" type="ORF">F4553_008059</name>
</gene>